<keyword evidence="2" id="KW-1185">Reference proteome</keyword>
<dbReference type="Proteomes" id="UP001234297">
    <property type="component" value="Chromosome 8"/>
</dbReference>
<comment type="caution">
    <text evidence="1">The sequence shown here is derived from an EMBL/GenBank/DDBJ whole genome shotgun (WGS) entry which is preliminary data.</text>
</comment>
<reference evidence="1 2" key="1">
    <citation type="journal article" date="2022" name="Hortic Res">
        <title>A haplotype resolved chromosomal level avocado genome allows analysis of novel avocado genes.</title>
        <authorList>
            <person name="Nath O."/>
            <person name="Fletcher S.J."/>
            <person name="Hayward A."/>
            <person name="Shaw L.M."/>
            <person name="Masouleh A.K."/>
            <person name="Furtado A."/>
            <person name="Henry R.J."/>
            <person name="Mitter N."/>
        </authorList>
    </citation>
    <scope>NUCLEOTIDE SEQUENCE [LARGE SCALE GENOMIC DNA]</scope>
    <source>
        <strain evidence="2">cv. Hass</strain>
    </source>
</reference>
<sequence>MSSESMLSHSVVATYADVFVTDPGCGFPLLPQAMGFLFSADCFLLVFHFVGTRGPVVFFFFDRAEAATRGGTAVRGSGDSISSSPAMVRSTATCNSFLWCSFSG</sequence>
<dbReference type="EMBL" id="CM056816">
    <property type="protein sequence ID" value="KAJ8632696.1"/>
    <property type="molecule type" value="Genomic_DNA"/>
</dbReference>
<evidence type="ECO:0000313" key="2">
    <source>
        <dbReference type="Proteomes" id="UP001234297"/>
    </source>
</evidence>
<name>A0ACC2LGW7_PERAE</name>
<gene>
    <name evidence="1" type="ORF">MRB53_026032</name>
</gene>
<organism evidence="1 2">
    <name type="scientific">Persea americana</name>
    <name type="common">Avocado</name>
    <dbReference type="NCBI Taxonomy" id="3435"/>
    <lineage>
        <taxon>Eukaryota</taxon>
        <taxon>Viridiplantae</taxon>
        <taxon>Streptophyta</taxon>
        <taxon>Embryophyta</taxon>
        <taxon>Tracheophyta</taxon>
        <taxon>Spermatophyta</taxon>
        <taxon>Magnoliopsida</taxon>
        <taxon>Magnoliidae</taxon>
        <taxon>Laurales</taxon>
        <taxon>Lauraceae</taxon>
        <taxon>Persea</taxon>
    </lineage>
</organism>
<evidence type="ECO:0000313" key="1">
    <source>
        <dbReference type="EMBL" id="KAJ8632696.1"/>
    </source>
</evidence>
<proteinExistence type="predicted"/>
<accession>A0ACC2LGW7</accession>
<protein>
    <submittedName>
        <fullName evidence="1">Uncharacterized protein</fullName>
    </submittedName>
</protein>